<sequence>MMKRIKDFQNSEMNGISLNQIRGGNETSHTGLNSNGQYTDVWEDSNGDGRFGVGDMFCFVEPYNAR</sequence>
<reference evidence="2 3" key="1">
    <citation type="submission" date="2016-10" db="EMBL/GenBank/DDBJ databases">
        <authorList>
            <person name="de Groot N.N."/>
        </authorList>
    </citation>
    <scope>NUCLEOTIDE SEQUENCE [LARGE SCALE GENOMIC DNA]</scope>
    <source>
        <strain evidence="2 3">DSM 25232</strain>
    </source>
</reference>
<evidence type="ECO:0000313" key="3">
    <source>
        <dbReference type="Proteomes" id="UP000198521"/>
    </source>
</evidence>
<dbReference type="AlphaFoldDB" id="A0A1H7MT75"/>
<proteinExistence type="predicted"/>
<protein>
    <submittedName>
        <fullName evidence="2">Uncharacterized protein</fullName>
    </submittedName>
</protein>
<dbReference type="STRING" id="1038014.SAMN04487910_1841"/>
<evidence type="ECO:0000313" key="2">
    <source>
        <dbReference type="EMBL" id="SEL14259.1"/>
    </source>
</evidence>
<dbReference type="EMBL" id="FOAB01000003">
    <property type="protein sequence ID" value="SEL14259.1"/>
    <property type="molecule type" value="Genomic_DNA"/>
</dbReference>
<name>A0A1H7MT75_AQUAM</name>
<evidence type="ECO:0000256" key="1">
    <source>
        <dbReference type="SAM" id="MobiDB-lite"/>
    </source>
</evidence>
<gene>
    <name evidence="2" type="ORF">SAMN04487910_1841</name>
</gene>
<keyword evidence="3" id="KW-1185">Reference proteome</keyword>
<feature type="region of interest" description="Disordered" evidence="1">
    <location>
        <begin position="16"/>
        <end position="36"/>
    </location>
</feature>
<organism evidence="2 3">
    <name type="scientific">Aquimarina amphilecti</name>
    <dbReference type="NCBI Taxonomy" id="1038014"/>
    <lineage>
        <taxon>Bacteria</taxon>
        <taxon>Pseudomonadati</taxon>
        <taxon>Bacteroidota</taxon>
        <taxon>Flavobacteriia</taxon>
        <taxon>Flavobacteriales</taxon>
        <taxon>Flavobacteriaceae</taxon>
        <taxon>Aquimarina</taxon>
    </lineage>
</organism>
<dbReference type="Proteomes" id="UP000198521">
    <property type="component" value="Unassembled WGS sequence"/>
</dbReference>
<accession>A0A1H7MT75</accession>